<keyword evidence="4" id="KW-1185">Reference proteome</keyword>
<dbReference type="SUPFAM" id="SSF52743">
    <property type="entry name" value="Subtilisin-like"/>
    <property type="match status" value="1"/>
</dbReference>
<reference evidence="3 4" key="1">
    <citation type="submission" date="2019-06" db="EMBL/GenBank/DDBJ databases">
        <title>Genome Sequence of the Brown Rot Fungal Pathogen Monilinia laxa.</title>
        <authorList>
            <person name="De Miccolis Angelini R.M."/>
            <person name="Landi L."/>
            <person name="Abate D."/>
            <person name="Pollastro S."/>
            <person name="Romanazzi G."/>
            <person name="Faretra F."/>
        </authorList>
    </citation>
    <scope>NUCLEOTIDE SEQUENCE [LARGE SCALE GENOMIC DNA]</scope>
    <source>
        <strain evidence="3 4">Mlax316</strain>
    </source>
</reference>
<organism evidence="3 4">
    <name type="scientific">Monilinia laxa</name>
    <name type="common">Brown rot fungus</name>
    <name type="synonym">Sclerotinia laxa</name>
    <dbReference type="NCBI Taxonomy" id="61186"/>
    <lineage>
        <taxon>Eukaryota</taxon>
        <taxon>Fungi</taxon>
        <taxon>Dikarya</taxon>
        <taxon>Ascomycota</taxon>
        <taxon>Pezizomycotina</taxon>
        <taxon>Leotiomycetes</taxon>
        <taxon>Helotiales</taxon>
        <taxon>Sclerotiniaceae</taxon>
        <taxon>Monilinia</taxon>
    </lineage>
</organism>
<evidence type="ECO:0000256" key="1">
    <source>
        <dbReference type="SAM" id="MobiDB-lite"/>
    </source>
</evidence>
<evidence type="ECO:0000313" key="4">
    <source>
        <dbReference type="Proteomes" id="UP000326757"/>
    </source>
</evidence>
<proteinExistence type="predicted"/>
<feature type="region of interest" description="Disordered" evidence="1">
    <location>
        <begin position="325"/>
        <end position="350"/>
    </location>
</feature>
<evidence type="ECO:0000259" key="2">
    <source>
        <dbReference type="Pfam" id="PF00082"/>
    </source>
</evidence>
<dbReference type="GO" id="GO:0004252">
    <property type="term" value="F:serine-type endopeptidase activity"/>
    <property type="evidence" value="ECO:0007669"/>
    <property type="project" value="InterPro"/>
</dbReference>
<comment type="caution">
    <text evidence="3">The sequence shown here is derived from an EMBL/GenBank/DDBJ whole genome shotgun (WGS) entry which is preliminary data.</text>
</comment>
<dbReference type="InterPro" id="IPR000209">
    <property type="entry name" value="Peptidase_S8/S53_dom"/>
</dbReference>
<dbReference type="EMBL" id="VIGI01000002">
    <property type="protein sequence ID" value="KAB8303089.1"/>
    <property type="molecule type" value="Genomic_DNA"/>
</dbReference>
<dbReference type="Gene3D" id="3.40.50.200">
    <property type="entry name" value="Peptidase S8/S53 domain"/>
    <property type="match status" value="1"/>
</dbReference>
<accession>A0A5N6KIL5</accession>
<sequence length="686" mass="77977">MRRPIALNLDSKLEDTEQEFSFNDYTEDSAELKTDLPEIIGTVNDSRNTVSFHRLHEVHGSFEPNPNKGATLLVLRVIPKAKNGRPFKYFRAQLTLYNIVRSGDEPPSIFGYGPAQQGIQYIDEFYKKVAKESSIHRSLTAEPFGGGLSTSASKTSKEECQSRKLHTLEAGTDNSDMRSRNQNVVWWEVKAAEESNGIGDQLDIAVLIKRARRTKFFVRAETKAGFVGFSLKDMKLSLQKQKCIEFGPFDPACESRITSQRAMRHRKMAALYSSLAQLHWEEADEVLVLNEAEYVNQIEQNEASFAAGMKNEQGDTPLHLAMKLGKGSPTSRWPPLKSSQESNMSRPRSVNSSYELNDIFDASRLLQERKEKYEDDKKRMIKLLTITNNAGQSPYQTRVVHGDPENDKEEIAFQTELKQLIFDTLDDIPDVSKAIYGTQEKELCLDTSDFNQRTHDFTKFVEKLIEINSVEFKFEETLFFAHLPDLNSIRKPCPYEGVRPLVNWLQKNGERRIKTLSMRDNTTTPMSDALVEEGIIQKFEIEKLDWHIARVGKGHKNILLENAVKAIHWALEQQVDIISMSWTVKEDHEGLKKAVQDAVRQTESTHPTLLFCSTADEELYSGAIWPADYENTVKVAATDQHGHIRPTSTSVVEIIVPGEDIVADGPSYMDRYILKGQSLDRQLPPR</sequence>
<evidence type="ECO:0000313" key="3">
    <source>
        <dbReference type="EMBL" id="KAB8303089.1"/>
    </source>
</evidence>
<dbReference type="Pfam" id="PF00082">
    <property type="entry name" value="Peptidase_S8"/>
    <property type="match status" value="1"/>
</dbReference>
<dbReference type="InterPro" id="IPR036852">
    <property type="entry name" value="Peptidase_S8/S53_dom_sf"/>
</dbReference>
<feature type="domain" description="Peptidase S8/S53" evidence="2">
    <location>
        <begin position="543"/>
        <end position="665"/>
    </location>
</feature>
<feature type="compositionally biased region" description="Polar residues" evidence="1">
    <location>
        <begin position="337"/>
        <end position="350"/>
    </location>
</feature>
<dbReference type="OrthoDB" id="5386278at2759"/>
<protein>
    <recommendedName>
        <fullName evidence="2">Peptidase S8/S53 domain-containing protein</fullName>
    </recommendedName>
</protein>
<dbReference type="Proteomes" id="UP000326757">
    <property type="component" value="Unassembled WGS sequence"/>
</dbReference>
<dbReference type="GO" id="GO:0006508">
    <property type="term" value="P:proteolysis"/>
    <property type="evidence" value="ECO:0007669"/>
    <property type="project" value="InterPro"/>
</dbReference>
<dbReference type="AlphaFoldDB" id="A0A5N6KIL5"/>
<name>A0A5N6KIL5_MONLA</name>
<gene>
    <name evidence="3" type="ORF">EYC80_004542</name>
</gene>